<gene>
    <name evidence="2" type="ORF">Raf01_82010</name>
</gene>
<keyword evidence="3" id="KW-1185">Reference proteome</keyword>
<sequence>MSGRVASDRSNGFMPTMRDPDVDIESQLVDCVLSGELLDLAGAETVDESAMRSWDDSRTVQANLIREILRGRRATSADPRGLRLRGARIAGRLDLENLTAAVALELQDCFLPDGIIARDAALPGLALDGCLIEHPAEPPLAADRLRSAAGVSLVGSVVIAAATAGAVRLAAAHIGGQLDCSAARIRNRLGPALNADSVHVDQSVFLRRGFDAAGAGETGTVNLSGAQIGGQLDCSGAQIQNQSGPALNGDCLQVEHGMYLHNGFEAVGTGGGGAVRLLGAHIGVQLTCRGAKIRNGSGPALAADRAHIDGSVNVGDGFEANGAGQYGAVRLPGVQIGGRLGLSLNGVQNESDPQSRLLLDGLTYGGVPIGPSIDDLLGLLRHGTPVYAAQPYQQLAAGHRAAGHDRDVRRILMEQRRHQIQAKTTTGKGARAWARLTGLTLGYGYQPWRALIGLLAVLITAVALCVLAGDGLTHTRNSTTSGTACTSVERVGVGLDLGLPLIKTDARTQCDLTATAAGQWLTVAGWVLQLLAWGFATLFIAGFTGAVRKT</sequence>
<feature type="transmembrane region" description="Helical" evidence="1">
    <location>
        <begin position="526"/>
        <end position="547"/>
    </location>
</feature>
<reference evidence="2" key="1">
    <citation type="submission" date="2021-01" db="EMBL/GenBank/DDBJ databases">
        <title>Whole genome shotgun sequence of Rugosimonospora africana NBRC 104875.</title>
        <authorList>
            <person name="Komaki H."/>
            <person name="Tamura T."/>
        </authorList>
    </citation>
    <scope>NUCLEOTIDE SEQUENCE</scope>
    <source>
        <strain evidence="2">NBRC 104875</strain>
    </source>
</reference>
<proteinExistence type="predicted"/>
<keyword evidence="1" id="KW-0812">Transmembrane</keyword>
<protein>
    <recommendedName>
        <fullName evidence="4">Membrane-associated oxidoreductase</fullName>
    </recommendedName>
</protein>
<name>A0A8J3QZ92_9ACTN</name>
<keyword evidence="1" id="KW-0472">Membrane</keyword>
<dbReference type="EMBL" id="BONZ01000088">
    <property type="protein sequence ID" value="GIH20029.1"/>
    <property type="molecule type" value="Genomic_DNA"/>
</dbReference>
<comment type="caution">
    <text evidence="2">The sequence shown here is derived from an EMBL/GenBank/DDBJ whole genome shotgun (WGS) entry which is preliminary data.</text>
</comment>
<evidence type="ECO:0008006" key="4">
    <source>
        <dbReference type="Google" id="ProtNLM"/>
    </source>
</evidence>
<evidence type="ECO:0000256" key="1">
    <source>
        <dbReference type="SAM" id="Phobius"/>
    </source>
</evidence>
<accession>A0A8J3QZ92</accession>
<keyword evidence="1" id="KW-1133">Transmembrane helix</keyword>
<evidence type="ECO:0000313" key="3">
    <source>
        <dbReference type="Proteomes" id="UP000642748"/>
    </source>
</evidence>
<dbReference type="Proteomes" id="UP000642748">
    <property type="component" value="Unassembled WGS sequence"/>
</dbReference>
<evidence type="ECO:0000313" key="2">
    <source>
        <dbReference type="EMBL" id="GIH20029.1"/>
    </source>
</evidence>
<organism evidence="2 3">
    <name type="scientific">Rugosimonospora africana</name>
    <dbReference type="NCBI Taxonomy" id="556532"/>
    <lineage>
        <taxon>Bacteria</taxon>
        <taxon>Bacillati</taxon>
        <taxon>Actinomycetota</taxon>
        <taxon>Actinomycetes</taxon>
        <taxon>Micromonosporales</taxon>
        <taxon>Micromonosporaceae</taxon>
        <taxon>Rugosimonospora</taxon>
    </lineage>
</organism>
<feature type="transmembrane region" description="Helical" evidence="1">
    <location>
        <begin position="450"/>
        <end position="469"/>
    </location>
</feature>
<dbReference type="AlphaFoldDB" id="A0A8J3QZ92"/>